<dbReference type="InterPro" id="IPR000184">
    <property type="entry name" value="Bac_surfAg_D15"/>
</dbReference>
<protein>
    <recommendedName>
        <fullName evidence="3">Bacterial surface antigen (D15) domain-containing protein</fullName>
    </recommendedName>
</protein>
<proteinExistence type="predicted"/>
<reference evidence="4 5" key="1">
    <citation type="submission" date="2016-11" db="EMBL/GenBank/DDBJ databases">
        <authorList>
            <person name="Jaros S."/>
            <person name="Januszkiewicz K."/>
            <person name="Wedrychowicz H."/>
        </authorList>
    </citation>
    <scope>NUCLEOTIDE SEQUENCE [LARGE SCALE GENOMIC DNA]</scope>
    <source>
        <strain evidence="4 5">DSM 21986</strain>
    </source>
</reference>
<dbReference type="Proteomes" id="UP000184041">
    <property type="component" value="Unassembled WGS sequence"/>
</dbReference>
<dbReference type="Gene3D" id="2.40.160.50">
    <property type="entry name" value="membrane protein fhac: a member of the omp85/tpsb transporter family"/>
    <property type="match status" value="1"/>
</dbReference>
<sequence>MLSIACISSTGASAQDNSGEANTDSLTSAFVPALGYSSNEGLVGGLIYSRYDNSGDVEPFTSHLKSSAMVSTNGYVKVRADYERTQNFGRPIRSTLNAYFNRFTTNNFFGIGNDVPFDQQQWENEYYYFESVGFGVGYDLRKPVYRNQNSHLDLMGGIETEYQIPYIRKTPSSFEQRRPLGREGGWLNFVKTGLIWENRDREFDPRRGNRFALELRYAPELVSRYGLGTARLELRQYFQLFNSITVANFFEARHVEGDIPYWELSTLADENTLRGYPRNRFQGNSSVAYTLELRSWLFEFPQFYRLKLGMQLFTDTGRVFTPGDDIQDLFEGYKQTIGIGGAMSVISPDFILRGEIGFSEEVSRIYVGVGYLF</sequence>
<organism evidence="4 5">
    <name type="scientific">Fodinibius roseus</name>
    <dbReference type="NCBI Taxonomy" id="1194090"/>
    <lineage>
        <taxon>Bacteria</taxon>
        <taxon>Pseudomonadati</taxon>
        <taxon>Balneolota</taxon>
        <taxon>Balneolia</taxon>
        <taxon>Balneolales</taxon>
        <taxon>Balneolaceae</taxon>
        <taxon>Fodinibius</taxon>
    </lineage>
</organism>
<dbReference type="AlphaFoldDB" id="A0A1M4UHC5"/>
<dbReference type="STRING" id="1194090.SAMN05443144_10235"/>
<name>A0A1M4UHC5_9BACT</name>
<evidence type="ECO:0000313" key="5">
    <source>
        <dbReference type="Proteomes" id="UP000184041"/>
    </source>
</evidence>
<feature type="domain" description="Bacterial surface antigen (D15)" evidence="3">
    <location>
        <begin position="81"/>
        <end position="371"/>
    </location>
</feature>
<comment type="subcellular location">
    <subcellularLocation>
        <location evidence="1">Membrane</location>
    </subcellularLocation>
</comment>
<evidence type="ECO:0000259" key="3">
    <source>
        <dbReference type="Pfam" id="PF01103"/>
    </source>
</evidence>
<gene>
    <name evidence="4" type="ORF">SAMN05443144_10235</name>
</gene>
<dbReference type="Pfam" id="PF01103">
    <property type="entry name" value="Omp85"/>
    <property type="match status" value="1"/>
</dbReference>
<evidence type="ECO:0000256" key="2">
    <source>
        <dbReference type="ARBA" id="ARBA00023136"/>
    </source>
</evidence>
<keyword evidence="2" id="KW-0472">Membrane</keyword>
<evidence type="ECO:0000313" key="4">
    <source>
        <dbReference type="EMBL" id="SHE56075.1"/>
    </source>
</evidence>
<keyword evidence="5" id="KW-1185">Reference proteome</keyword>
<evidence type="ECO:0000256" key="1">
    <source>
        <dbReference type="ARBA" id="ARBA00004370"/>
    </source>
</evidence>
<dbReference type="EMBL" id="FQUS01000002">
    <property type="protein sequence ID" value="SHE56075.1"/>
    <property type="molecule type" value="Genomic_DNA"/>
</dbReference>
<accession>A0A1M4UHC5</accession>
<dbReference type="GO" id="GO:0019867">
    <property type="term" value="C:outer membrane"/>
    <property type="evidence" value="ECO:0007669"/>
    <property type="project" value="InterPro"/>
</dbReference>